<dbReference type="GO" id="GO:0006508">
    <property type="term" value="P:proteolysis"/>
    <property type="evidence" value="ECO:0007669"/>
    <property type="project" value="InterPro"/>
</dbReference>
<feature type="non-terminal residue" evidence="1">
    <location>
        <position position="1"/>
    </location>
</feature>
<comment type="caution">
    <text evidence="1">The sequence shown here is derived from an EMBL/GenBank/DDBJ whole genome shotgun (WGS) entry which is preliminary data.</text>
</comment>
<evidence type="ECO:0000313" key="2">
    <source>
        <dbReference type="Proteomes" id="UP000593577"/>
    </source>
</evidence>
<dbReference type="Proteomes" id="UP000593577">
    <property type="component" value="Unassembled WGS sequence"/>
</dbReference>
<protein>
    <submittedName>
        <fullName evidence="1">Uncharacterized protein</fullName>
    </submittedName>
</protein>
<keyword evidence="2" id="KW-1185">Reference proteome</keyword>
<organism evidence="1 2">
    <name type="scientific">Gossypium aridum</name>
    <name type="common">American cotton</name>
    <name type="synonym">Erioxylum aridum</name>
    <dbReference type="NCBI Taxonomy" id="34290"/>
    <lineage>
        <taxon>Eukaryota</taxon>
        <taxon>Viridiplantae</taxon>
        <taxon>Streptophyta</taxon>
        <taxon>Embryophyta</taxon>
        <taxon>Tracheophyta</taxon>
        <taxon>Spermatophyta</taxon>
        <taxon>Magnoliopsida</taxon>
        <taxon>eudicotyledons</taxon>
        <taxon>Gunneridae</taxon>
        <taxon>Pentapetalae</taxon>
        <taxon>rosids</taxon>
        <taxon>malvids</taxon>
        <taxon>Malvales</taxon>
        <taxon>Malvaceae</taxon>
        <taxon>Malvoideae</taxon>
        <taxon>Gossypium</taxon>
    </lineage>
</organism>
<dbReference type="SUPFAM" id="SSF52743">
    <property type="entry name" value="Subtilisin-like"/>
    <property type="match status" value="1"/>
</dbReference>
<accession>A0A7J8XP29</accession>
<gene>
    <name evidence="1" type="ORF">Goari_006715</name>
</gene>
<proteinExistence type="predicted"/>
<reference evidence="1 2" key="1">
    <citation type="journal article" date="2019" name="Genome Biol. Evol.">
        <title>Insights into the evolution of the New World diploid cottons (Gossypium, subgenus Houzingenia) based on genome sequencing.</title>
        <authorList>
            <person name="Grover C.E."/>
            <person name="Arick M.A. 2nd"/>
            <person name="Thrash A."/>
            <person name="Conover J.L."/>
            <person name="Sanders W.S."/>
            <person name="Peterson D.G."/>
            <person name="Frelichowski J.E."/>
            <person name="Scheffler J.A."/>
            <person name="Scheffler B.E."/>
            <person name="Wendel J.F."/>
        </authorList>
    </citation>
    <scope>NUCLEOTIDE SEQUENCE [LARGE SCALE GENOMIC DNA]</scope>
    <source>
        <strain evidence="1">185</strain>
        <tissue evidence="1">Leaf</tissue>
    </source>
</reference>
<dbReference type="GO" id="GO:0004252">
    <property type="term" value="F:serine-type endopeptidase activity"/>
    <property type="evidence" value="ECO:0007669"/>
    <property type="project" value="InterPro"/>
</dbReference>
<name>A0A7J8XP29_GOSAI</name>
<dbReference type="Gene3D" id="3.40.50.200">
    <property type="entry name" value="Peptidase S8/S53 domain"/>
    <property type="match status" value="1"/>
</dbReference>
<dbReference type="AlphaFoldDB" id="A0A7J8XP29"/>
<dbReference type="EMBL" id="JABFAA010000008">
    <property type="protein sequence ID" value="MBA0688962.1"/>
    <property type="molecule type" value="Genomic_DNA"/>
</dbReference>
<evidence type="ECO:0000313" key="1">
    <source>
        <dbReference type="EMBL" id="MBA0688962.1"/>
    </source>
</evidence>
<dbReference type="InterPro" id="IPR036852">
    <property type="entry name" value="Peptidase_S8/S53_dom_sf"/>
</dbReference>
<sequence length="84" mass="9536">MQKFTRLFIRKMETFGKVIFKSGISSNPYDPYVLIQVKSGTSMANVVVVDMLSYIKSFHKDRELARIKSAIMSSGNSTFISYSL</sequence>